<dbReference type="EMBL" id="BDIP01006400">
    <property type="protein sequence ID" value="GCA64173.1"/>
    <property type="molecule type" value="Genomic_DNA"/>
</dbReference>
<feature type="region of interest" description="Disordered" evidence="1">
    <location>
        <begin position="1"/>
        <end position="35"/>
    </location>
</feature>
<accession>A0A391P1F5</accession>
<evidence type="ECO:0000256" key="1">
    <source>
        <dbReference type="SAM" id="MobiDB-lite"/>
    </source>
</evidence>
<organism evidence="2 3">
    <name type="scientific">Kipferlia bialata</name>
    <dbReference type="NCBI Taxonomy" id="797122"/>
    <lineage>
        <taxon>Eukaryota</taxon>
        <taxon>Metamonada</taxon>
        <taxon>Carpediemonas-like organisms</taxon>
        <taxon>Kipferlia</taxon>
    </lineage>
</organism>
<sequence length="35" mass="3368">TAIETGGGGAGDRGDGGVMDVERTPSSMSELAGND</sequence>
<dbReference type="AlphaFoldDB" id="A0A391P1F5"/>
<feature type="non-terminal residue" evidence="2">
    <location>
        <position position="1"/>
    </location>
</feature>
<keyword evidence="3" id="KW-1185">Reference proteome</keyword>
<feature type="compositionally biased region" description="Basic and acidic residues" evidence="1">
    <location>
        <begin position="12"/>
        <end position="23"/>
    </location>
</feature>
<reference evidence="2 3" key="1">
    <citation type="journal article" date="2018" name="PLoS ONE">
        <title>The draft genome of Kipferlia bialata reveals reductive genome evolution in fornicate parasites.</title>
        <authorList>
            <person name="Tanifuji G."/>
            <person name="Takabayashi S."/>
            <person name="Kume K."/>
            <person name="Takagi M."/>
            <person name="Nakayama T."/>
            <person name="Kamikawa R."/>
            <person name="Inagaki Y."/>
            <person name="Hashimoto T."/>
        </authorList>
    </citation>
    <scope>NUCLEOTIDE SEQUENCE [LARGE SCALE GENOMIC DNA]</scope>
    <source>
        <strain evidence="2">NY0173</strain>
    </source>
</reference>
<evidence type="ECO:0000313" key="3">
    <source>
        <dbReference type="Proteomes" id="UP000265618"/>
    </source>
</evidence>
<feature type="compositionally biased region" description="Gly residues" evidence="1">
    <location>
        <begin position="1"/>
        <end position="11"/>
    </location>
</feature>
<evidence type="ECO:0000313" key="2">
    <source>
        <dbReference type="EMBL" id="GCA64173.1"/>
    </source>
</evidence>
<name>A0A391P1F5_9EUKA</name>
<dbReference type="Proteomes" id="UP000265618">
    <property type="component" value="Unassembled WGS sequence"/>
</dbReference>
<comment type="caution">
    <text evidence="2">The sequence shown here is derived from an EMBL/GenBank/DDBJ whole genome shotgun (WGS) entry which is preliminary data.</text>
</comment>
<protein>
    <submittedName>
        <fullName evidence="2">Uncharacterized protein</fullName>
    </submittedName>
</protein>
<proteinExistence type="predicted"/>
<gene>
    <name evidence="2" type="ORF">KIPB_013456</name>
</gene>